<dbReference type="InterPro" id="IPR036291">
    <property type="entry name" value="NAD(P)-bd_dom_sf"/>
</dbReference>
<comment type="similarity">
    <text evidence="1">Belongs to the short-chain dehydrogenases/reductases (SDR) family.</text>
</comment>
<keyword evidence="4" id="KW-1185">Reference proteome</keyword>
<dbReference type="PATRIC" id="fig|656366.3.peg.3634"/>
<dbReference type="GO" id="GO:0016491">
    <property type="term" value="F:oxidoreductase activity"/>
    <property type="evidence" value="ECO:0007669"/>
    <property type="project" value="UniProtKB-KW"/>
</dbReference>
<dbReference type="InterPro" id="IPR002347">
    <property type="entry name" value="SDR_fam"/>
</dbReference>
<dbReference type="Proteomes" id="UP000062833">
    <property type="component" value="Chromosome"/>
</dbReference>
<dbReference type="OrthoDB" id="3676637at2"/>
<sequence>MTTSNTSSPRTYIVTGAGSGIGAATAALLRDRGETVIGVDLRGADVEADLSTSEGRATAAAKAVELAKGNVDAVIACAGISAPIPLTVKVNYFGVTEFLEHLAPTLAKSASPRAAVVSSMASLQPNSPELVDALLLGDEAAAVTIGAALAEKGPAEGYLNYPSSKRALSRWVRRESITPRWAGAGIPLNAVAPGTVVSAMTEKLLATEEGRKMVDSNVPMPLNGHSESVVIARLLAWLTSEENTHTTGQTIYTDGGADASLRGDNIWD</sequence>
<evidence type="ECO:0000313" key="3">
    <source>
        <dbReference type="EMBL" id="ALE93601.1"/>
    </source>
</evidence>
<name>A0A0M4RRS2_9MICC</name>
<dbReference type="PANTHER" id="PTHR24321:SF8">
    <property type="entry name" value="ESTRADIOL 17-BETA-DEHYDROGENASE 8-RELATED"/>
    <property type="match status" value="1"/>
</dbReference>
<keyword evidence="2" id="KW-0560">Oxidoreductase</keyword>
<dbReference type="SUPFAM" id="SSF51735">
    <property type="entry name" value="NAD(P)-binding Rossmann-fold domains"/>
    <property type="match status" value="1"/>
</dbReference>
<reference evidence="4" key="1">
    <citation type="submission" date="2015-09" db="EMBL/GenBank/DDBJ databases">
        <title>Complete genome of Arthrobacter alpinus strain R3.8.</title>
        <authorList>
            <person name="See-Too W.S."/>
            <person name="Chan K.G."/>
        </authorList>
    </citation>
    <scope>NUCLEOTIDE SEQUENCE [LARGE SCALE GENOMIC DNA]</scope>
    <source>
        <strain evidence="4">R3.8</strain>
    </source>
</reference>
<accession>A0A0M4RRS2</accession>
<dbReference type="Gene3D" id="3.40.50.720">
    <property type="entry name" value="NAD(P)-binding Rossmann-like Domain"/>
    <property type="match status" value="1"/>
</dbReference>
<protein>
    <submittedName>
        <fullName evidence="3">Short-chain dehydrogenase</fullName>
    </submittedName>
</protein>
<evidence type="ECO:0000256" key="2">
    <source>
        <dbReference type="ARBA" id="ARBA00023002"/>
    </source>
</evidence>
<gene>
    <name evidence="3" type="ORF">AOC05_16875</name>
</gene>
<dbReference type="RefSeq" id="WP_062008584.1">
    <property type="nucleotide sequence ID" value="NZ_CP012677.1"/>
</dbReference>
<dbReference type="EMBL" id="CP012677">
    <property type="protein sequence ID" value="ALE93601.1"/>
    <property type="molecule type" value="Genomic_DNA"/>
</dbReference>
<evidence type="ECO:0000256" key="1">
    <source>
        <dbReference type="ARBA" id="ARBA00006484"/>
    </source>
</evidence>
<dbReference type="PRINTS" id="PR00081">
    <property type="entry name" value="GDHRDH"/>
</dbReference>
<proteinExistence type="inferred from homology"/>
<dbReference type="AlphaFoldDB" id="A0A0M4RRS2"/>
<dbReference type="PANTHER" id="PTHR24321">
    <property type="entry name" value="DEHYDROGENASES, SHORT CHAIN"/>
    <property type="match status" value="1"/>
</dbReference>
<evidence type="ECO:0000313" key="4">
    <source>
        <dbReference type="Proteomes" id="UP000062833"/>
    </source>
</evidence>
<dbReference type="KEGG" id="aaq:AOC05_16875"/>
<dbReference type="Pfam" id="PF13561">
    <property type="entry name" value="adh_short_C2"/>
    <property type="match status" value="1"/>
</dbReference>
<organism evidence="3 4">
    <name type="scientific">Arthrobacter alpinus</name>
    <dbReference type="NCBI Taxonomy" id="656366"/>
    <lineage>
        <taxon>Bacteria</taxon>
        <taxon>Bacillati</taxon>
        <taxon>Actinomycetota</taxon>
        <taxon>Actinomycetes</taxon>
        <taxon>Micrococcales</taxon>
        <taxon>Micrococcaceae</taxon>
        <taxon>Arthrobacter</taxon>
    </lineage>
</organism>